<reference evidence="16 17" key="1">
    <citation type="submission" date="2016-10" db="EMBL/GenBank/DDBJ databases">
        <authorList>
            <person name="de Groot N.N."/>
        </authorList>
    </citation>
    <scope>NUCLEOTIDE SEQUENCE [LARGE SCALE GENOMIC DNA]</scope>
    <source>
        <strain evidence="16 17">DSM 23995</strain>
    </source>
</reference>
<evidence type="ECO:0000313" key="17">
    <source>
        <dbReference type="Proteomes" id="UP000199516"/>
    </source>
</evidence>
<dbReference type="Proteomes" id="UP000199516">
    <property type="component" value="Unassembled WGS sequence"/>
</dbReference>
<dbReference type="PRINTS" id="PR00368">
    <property type="entry name" value="FADPNR"/>
</dbReference>
<dbReference type="SUPFAM" id="SSF56425">
    <property type="entry name" value="Succinate dehydrogenase/fumarate reductase flavoprotein, catalytic domain"/>
    <property type="match status" value="1"/>
</dbReference>
<comment type="pathway">
    <text evidence="2 13">Cofactor biosynthesis; NAD(+) biosynthesis; iminoaspartate from L-aspartate (oxidase route): step 1/1.</text>
</comment>
<feature type="active site" description="Proton acceptor" evidence="12">
    <location>
        <position position="277"/>
    </location>
</feature>
<dbReference type="SUPFAM" id="SSF51905">
    <property type="entry name" value="FAD/NAD(P)-binding domain"/>
    <property type="match status" value="1"/>
</dbReference>
<dbReference type="Gene3D" id="3.90.700.10">
    <property type="entry name" value="Succinate dehydrogenase/fumarate reductase flavoprotein, catalytic domain"/>
    <property type="match status" value="1"/>
</dbReference>
<evidence type="ECO:0000313" key="16">
    <source>
        <dbReference type="EMBL" id="SFE57474.1"/>
    </source>
</evidence>
<dbReference type="Gene3D" id="1.20.58.100">
    <property type="entry name" value="Fumarate reductase/succinate dehydrogenase flavoprotein-like, C-terminal domain"/>
    <property type="match status" value="1"/>
</dbReference>
<comment type="function">
    <text evidence="13">Catalyzes the oxidation of L-aspartate to iminoaspartate.</text>
</comment>
<keyword evidence="9 13" id="KW-0560">Oxidoreductase</keyword>
<name>A0A1I2BMN6_9BACI</name>
<evidence type="ECO:0000256" key="6">
    <source>
        <dbReference type="ARBA" id="ARBA00022630"/>
    </source>
</evidence>
<dbReference type="PANTHER" id="PTHR42716">
    <property type="entry name" value="L-ASPARTATE OXIDASE"/>
    <property type="match status" value="1"/>
</dbReference>
<keyword evidence="7 13" id="KW-0662">Pyridine nucleotide biosynthesis</keyword>
<sequence>MRLKHLTTDVVIIGSGIAGMMAALEMSRTRKVTMLTKTSLGAGNSVKAQGGIAAALHRNKEDESLHVNDTLTAGNGCNDINTVESLIQEAPRVMECLLKSGVPFDTDTNGHFQLAREGAHSLRRIFHAGGDATGYWIMSSLKKALPAHIEVLENVMAHDLLMDNGICDGVYGTNKQGETIVVHAAHTVLATGGGGQLYSTTSNAEEATGDGYAMAYRAGAELVDMEFLQFHPTMLSIGGKGAGLLSEAIRGEGGTLIDENERPIMREHHPLGDLAPRDVVAKAVYETEKSGKQVYLSIQQIADFEKKFPSIAASVREHGVSIEAGVLPIRPGAHFMMGGVAADASGQTTVTGLYAIGEVACTGMHGSNRLASNSLLEGAASALLLARELSSIPERQAGDRRLPLFQGTSSSLMTLPDKEEVQEKMDQWVGIVRGETQLRRMLHWLASYRDNIFSPIPLEASKEEVERINMLVTAWMMTQAALLRTETRGAHIREDYPYSRNEWKQKRIEFQIRREAPAIIGRLEKEAVH</sequence>
<dbReference type="AlphaFoldDB" id="A0A1I2BMN6"/>
<comment type="catalytic activity">
    <reaction evidence="10">
        <text>L-aspartate + O2 = iminosuccinate + H2O2</text>
        <dbReference type="Rhea" id="RHEA:25876"/>
        <dbReference type="ChEBI" id="CHEBI:15379"/>
        <dbReference type="ChEBI" id="CHEBI:16240"/>
        <dbReference type="ChEBI" id="CHEBI:29991"/>
        <dbReference type="ChEBI" id="CHEBI:77875"/>
        <dbReference type="EC" id="1.4.3.16"/>
    </reaction>
    <physiologicalReaction direction="left-to-right" evidence="10">
        <dbReference type="Rhea" id="RHEA:25877"/>
    </physiologicalReaction>
</comment>
<evidence type="ECO:0000256" key="9">
    <source>
        <dbReference type="ARBA" id="ARBA00023002"/>
    </source>
</evidence>
<keyword evidence="8 13" id="KW-0274">FAD</keyword>
<evidence type="ECO:0000256" key="11">
    <source>
        <dbReference type="NCBIfam" id="TIGR00551"/>
    </source>
</evidence>
<organism evidence="16 17">
    <name type="scientific">Alteribacillus iranensis</name>
    <dbReference type="NCBI Taxonomy" id="930128"/>
    <lineage>
        <taxon>Bacteria</taxon>
        <taxon>Bacillati</taxon>
        <taxon>Bacillota</taxon>
        <taxon>Bacilli</taxon>
        <taxon>Bacillales</taxon>
        <taxon>Bacillaceae</taxon>
        <taxon>Alteribacillus</taxon>
    </lineage>
</organism>
<evidence type="ECO:0000259" key="14">
    <source>
        <dbReference type="Pfam" id="PF00890"/>
    </source>
</evidence>
<dbReference type="Pfam" id="PF00890">
    <property type="entry name" value="FAD_binding_2"/>
    <property type="match status" value="1"/>
</dbReference>
<dbReference type="STRING" id="930128.SAMN05192532_102407"/>
<comment type="similarity">
    <text evidence="3 13">Belongs to the FAD-dependent oxidoreductase 2 family. NadB subfamily.</text>
</comment>
<dbReference type="InterPro" id="IPR036188">
    <property type="entry name" value="FAD/NAD-bd_sf"/>
</dbReference>
<dbReference type="InterPro" id="IPR015939">
    <property type="entry name" value="Fum_Rdtase/Succ_DH_flav-like_C"/>
</dbReference>
<dbReference type="InterPro" id="IPR003953">
    <property type="entry name" value="FAD-dep_OxRdtase_2_FAD-bd"/>
</dbReference>
<evidence type="ECO:0000256" key="13">
    <source>
        <dbReference type="RuleBase" id="RU362049"/>
    </source>
</evidence>
<accession>A0A1I2BMN6</accession>
<dbReference type="InterPro" id="IPR037099">
    <property type="entry name" value="Fum_R/Succ_DH_flav-like_C_sf"/>
</dbReference>
<evidence type="ECO:0000256" key="12">
    <source>
        <dbReference type="PIRSR" id="PIRSR000171-1"/>
    </source>
</evidence>
<protein>
    <recommendedName>
        <fullName evidence="5 11">L-aspartate oxidase</fullName>
        <ecNumber evidence="4 11">1.4.3.16</ecNumber>
    </recommendedName>
</protein>
<evidence type="ECO:0000256" key="3">
    <source>
        <dbReference type="ARBA" id="ARBA00008562"/>
    </source>
</evidence>
<dbReference type="UniPathway" id="UPA00253">
    <property type="reaction ID" value="UER00326"/>
</dbReference>
<evidence type="ECO:0000259" key="15">
    <source>
        <dbReference type="Pfam" id="PF02910"/>
    </source>
</evidence>
<keyword evidence="17" id="KW-1185">Reference proteome</keyword>
<keyword evidence="6 13" id="KW-0285">Flavoprotein</keyword>
<dbReference type="GO" id="GO:0008734">
    <property type="term" value="F:L-aspartate oxidase activity"/>
    <property type="evidence" value="ECO:0007669"/>
    <property type="project" value="UniProtKB-UniRule"/>
</dbReference>
<evidence type="ECO:0000256" key="2">
    <source>
        <dbReference type="ARBA" id="ARBA00004950"/>
    </source>
</evidence>
<dbReference type="EC" id="1.4.3.16" evidence="4 11"/>
<dbReference type="GO" id="GO:0034628">
    <property type="term" value="P:'de novo' NAD+ biosynthetic process from L-aspartate"/>
    <property type="evidence" value="ECO:0007669"/>
    <property type="project" value="TreeGrafter"/>
</dbReference>
<dbReference type="PIRSF" id="PIRSF000171">
    <property type="entry name" value="SDHA_APRA_LASPO"/>
    <property type="match status" value="1"/>
</dbReference>
<evidence type="ECO:0000256" key="10">
    <source>
        <dbReference type="ARBA" id="ARBA00048305"/>
    </source>
</evidence>
<dbReference type="GO" id="GO:0033765">
    <property type="term" value="F:steroid dehydrogenase activity, acting on the CH-CH group of donors"/>
    <property type="evidence" value="ECO:0007669"/>
    <property type="project" value="UniProtKB-ARBA"/>
</dbReference>
<dbReference type="PANTHER" id="PTHR42716:SF2">
    <property type="entry name" value="L-ASPARTATE OXIDASE, CHLOROPLASTIC"/>
    <property type="match status" value="1"/>
</dbReference>
<evidence type="ECO:0000256" key="1">
    <source>
        <dbReference type="ARBA" id="ARBA00001974"/>
    </source>
</evidence>
<comment type="cofactor">
    <cofactor evidence="1 13">
        <name>FAD</name>
        <dbReference type="ChEBI" id="CHEBI:57692"/>
    </cofactor>
</comment>
<evidence type="ECO:0000256" key="8">
    <source>
        <dbReference type="ARBA" id="ARBA00022827"/>
    </source>
</evidence>
<dbReference type="Gene3D" id="3.50.50.60">
    <property type="entry name" value="FAD/NAD(P)-binding domain"/>
    <property type="match status" value="1"/>
</dbReference>
<dbReference type="SUPFAM" id="SSF46977">
    <property type="entry name" value="Succinate dehydrogenase/fumarate reductase flavoprotein C-terminal domain"/>
    <property type="match status" value="1"/>
</dbReference>
<feature type="domain" description="Fumarate reductase/succinate dehydrogenase flavoprotein-like C-terminal" evidence="15">
    <location>
        <begin position="419"/>
        <end position="501"/>
    </location>
</feature>
<dbReference type="InterPro" id="IPR027477">
    <property type="entry name" value="Succ_DH/fumarate_Rdtase_cat_sf"/>
</dbReference>
<feature type="domain" description="FAD-dependent oxidoreductase 2 FAD-binding" evidence="14">
    <location>
        <begin position="9"/>
        <end position="375"/>
    </location>
</feature>
<dbReference type="Pfam" id="PF02910">
    <property type="entry name" value="Succ_DH_flav_C"/>
    <property type="match status" value="1"/>
</dbReference>
<gene>
    <name evidence="16" type="ORF">SAMN05192532_102407</name>
</gene>
<dbReference type="NCBIfam" id="TIGR00551">
    <property type="entry name" value="nadB"/>
    <property type="match status" value="1"/>
</dbReference>
<evidence type="ECO:0000256" key="4">
    <source>
        <dbReference type="ARBA" id="ARBA00012173"/>
    </source>
</evidence>
<dbReference type="GO" id="GO:0005737">
    <property type="term" value="C:cytoplasm"/>
    <property type="evidence" value="ECO:0007669"/>
    <property type="project" value="UniProtKB-SubCell"/>
</dbReference>
<evidence type="ECO:0000256" key="5">
    <source>
        <dbReference type="ARBA" id="ARBA00021901"/>
    </source>
</evidence>
<dbReference type="InterPro" id="IPR005288">
    <property type="entry name" value="NadB"/>
</dbReference>
<comment type="subcellular location">
    <subcellularLocation>
        <location evidence="13">Cytoplasm</location>
    </subcellularLocation>
</comment>
<proteinExistence type="inferred from homology"/>
<evidence type="ECO:0000256" key="7">
    <source>
        <dbReference type="ARBA" id="ARBA00022642"/>
    </source>
</evidence>
<dbReference type="EMBL" id="FONT01000002">
    <property type="protein sequence ID" value="SFE57474.1"/>
    <property type="molecule type" value="Genomic_DNA"/>
</dbReference>
<dbReference type="RefSeq" id="WP_177194716.1">
    <property type="nucleotide sequence ID" value="NZ_FONT01000002.1"/>
</dbReference>